<evidence type="ECO:0000256" key="4">
    <source>
        <dbReference type="ARBA" id="ARBA00022676"/>
    </source>
</evidence>
<comment type="subcellular location">
    <subcellularLocation>
        <location evidence="1">Membrane</location>
        <topology evidence="1">Single-pass type II membrane protein</topology>
    </subcellularLocation>
</comment>
<dbReference type="InterPro" id="IPR027791">
    <property type="entry name" value="Galactosyl_T_C"/>
</dbReference>
<dbReference type="InterPro" id="IPR029044">
    <property type="entry name" value="Nucleotide-diphossugar_trans"/>
</dbReference>
<keyword evidence="8" id="KW-1133">Transmembrane helix</keyword>
<dbReference type="InterPro" id="IPR003859">
    <property type="entry name" value="Galactosyl_T"/>
</dbReference>
<dbReference type="GO" id="GO:0005794">
    <property type="term" value="C:Golgi apparatus"/>
    <property type="evidence" value="ECO:0007669"/>
    <property type="project" value="TreeGrafter"/>
</dbReference>
<evidence type="ECO:0000256" key="1">
    <source>
        <dbReference type="ARBA" id="ARBA00004606"/>
    </source>
</evidence>
<evidence type="ECO:0000256" key="7">
    <source>
        <dbReference type="ARBA" id="ARBA00022968"/>
    </source>
</evidence>
<dbReference type="GO" id="GO:0016020">
    <property type="term" value="C:membrane"/>
    <property type="evidence" value="ECO:0007669"/>
    <property type="project" value="UniProtKB-SubCell"/>
</dbReference>
<comment type="pathway">
    <text evidence="2">Protein modification; protein glycosylation.</text>
</comment>
<keyword evidence="4" id="KW-0328">Glycosyltransferase</keyword>
<dbReference type="GO" id="GO:0008378">
    <property type="term" value="F:galactosyltransferase activity"/>
    <property type="evidence" value="ECO:0007669"/>
    <property type="project" value="TreeGrafter"/>
</dbReference>
<evidence type="ECO:0008006" key="14">
    <source>
        <dbReference type="Google" id="ProtNLM"/>
    </source>
</evidence>
<keyword evidence="9" id="KW-0472">Membrane</keyword>
<evidence type="ECO:0000313" key="13">
    <source>
        <dbReference type="EMBL" id="QHT83466.1"/>
    </source>
</evidence>
<evidence type="ECO:0000256" key="10">
    <source>
        <dbReference type="ARBA" id="ARBA00023180"/>
    </source>
</evidence>
<evidence type="ECO:0000256" key="2">
    <source>
        <dbReference type="ARBA" id="ARBA00004922"/>
    </source>
</evidence>
<dbReference type="PRINTS" id="PR02050">
    <property type="entry name" value="B14GALTRFASE"/>
</dbReference>
<proteinExistence type="inferred from homology"/>
<dbReference type="GO" id="GO:0005975">
    <property type="term" value="P:carbohydrate metabolic process"/>
    <property type="evidence" value="ECO:0007669"/>
    <property type="project" value="InterPro"/>
</dbReference>
<evidence type="ECO:0000256" key="6">
    <source>
        <dbReference type="ARBA" id="ARBA00022692"/>
    </source>
</evidence>
<protein>
    <recommendedName>
        <fullName evidence="14">Galactosyltransferase C-terminal domain-containing protein</fullName>
    </recommendedName>
</protein>
<dbReference type="PANTHER" id="PTHR19300">
    <property type="entry name" value="BETA-1,4-GALACTOSYLTRANSFERASE"/>
    <property type="match status" value="1"/>
</dbReference>
<comment type="similarity">
    <text evidence="3">Belongs to the glycosyltransferase 7 family.</text>
</comment>
<keyword evidence="10" id="KW-0325">Glycoprotein</keyword>
<keyword evidence="6" id="KW-0812">Transmembrane</keyword>
<evidence type="ECO:0000256" key="3">
    <source>
        <dbReference type="ARBA" id="ARBA00005735"/>
    </source>
</evidence>
<keyword evidence="7" id="KW-0735">Signal-anchor</keyword>
<evidence type="ECO:0000259" key="12">
    <source>
        <dbReference type="Pfam" id="PF13733"/>
    </source>
</evidence>
<dbReference type="EMBL" id="MN740009">
    <property type="protein sequence ID" value="QHT83466.1"/>
    <property type="molecule type" value="Genomic_DNA"/>
</dbReference>
<sequence>MVPSIIFLVPYRNRAEQKFFFSNYMTQLMGERNYEIYFVHQDDSRSFNRGAMKNIGFLAIKAKYPDDYQDINLVFNDVDTLPFNSIFDYQTTDGVVKHYYGFTHALGGIVVFKGKDFEKINGYPNCWGWGGEDSGLQKRCLQHNLTIDRTEFKAIGNPQILQLFDGVERIINRNDYTAIKYDVSGREGLMTIFNPIFTIDQESKNERDNIHLVNNEKIFVINVSHFMCGINYNPAQLTRYDIRDPKYKMMNPKKHVREIVSTTNDWKNIKYKTIRK</sequence>
<dbReference type="Gene3D" id="3.90.550.10">
    <property type="entry name" value="Spore Coat Polysaccharide Biosynthesis Protein SpsA, Chain A"/>
    <property type="match status" value="1"/>
</dbReference>
<organism evidence="13">
    <name type="scientific">viral metagenome</name>
    <dbReference type="NCBI Taxonomy" id="1070528"/>
    <lineage>
        <taxon>unclassified sequences</taxon>
        <taxon>metagenomes</taxon>
        <taxon>organismal metagenomes</taxon>
    </lineage>
</organism>
<evidence type="ECO:0000259" key="11">
    <source>
        <dbReference type="Pfam" id="PF02709"/>
    </source>
</evidence>
<dbReference type="InterPro" id="IPR027995">
    <property type="entry name" value="Galactosyl_T_N"/>
</dbReference>
<feature type="domain" description="Galactosyltransferase C-terminal" evidence="11">
    <location>
        <begin position="98"/>
        <end position="154"/>
    </location>
</feature>
<dbReference type="UniPathway" id="UPA00378"/>
<dbReference type="SUPFAM" id="SSF53448">
    <property type="entry name" value="Nucleotide-diphospho-sugar transferases"/>
    <property type="match status" value="1"/>
</dbReference>
<dbReference type="AlphaFoldDB" id="A0A6C0HTJ7"/>
<evidence type="ECO:0000256" key="5">
    <source>
        <dbReference type="ARBA" id="ARBA00022679"/>
    </source>
</evidence>
<name>A0A6C0HTJ7_9ZZZZ</name>
<dbReference type="Pfam" id="PF13733">
    <property type="entry name" value="Glyco_transf_7N"/>
    <property type="match status" value="1"/>
</dbReference>
<accession>A0A6C0HTJ7</accession>
<reference evidence="13" key="1">
    <citation type="journal article" date="2020" name="Nature">
        <title>Giant virus diversity and host interactions through global metagenomics.</title>
        <authorList>
            <person name="Schulz F."/>
            <person name="Roux S."/>
            <person name="Paez-Espino D."/>
            <person name="Jungbluth S."/>
            <person name="Walsh D.A."/>
            <person name="Denef V.J."/>
            <person name="McMahon K.D."/>
            <person name="Konstantinidis K.T."/>
            <person name="Eloe-Fadrosh E.A."/>
            <person name="Kyrpides N.C."/>
            <person name="Woyke T."/>
        </authorList>
    </citation>
    <scope>NUCLEOTIDE SEQUENCE</scope>
    <source>
        <strain evidence="13">GVMAG-M-3300023184-167</strain>
    </source>
</reference>
<keyword evidence="5" id="KW-0808">Transferase</keyword>
<dbReference type="Pfam" id="PF02709">
    <property type="entry name" value="Glyco_transf_7C"/>
    <property type="match status" value="1"/>
</dbReference>
<feature type="domain" description="Galactosyltransferase N-terminal" evidence="12">
    <location>
        <begin position="5"/>
        <end position="89"/>
    </location>
</feature>
<evidence type="ECO:0000256" key="9">
    <source>
        <dbReference type="ARBA" id="ARBA00023136"/>
    </source>
</evidence>
<evidence type="ECO:0000256" key="8">
    <source>
        <dbReference type="ARBA" id="ARBA00022989"/>
    </source>
</evidence>
<dbReference type="PANTHER" id="PTHR19300:SF57">
    <property type="entry name" value="BETA-1,4-N-ACETYLGALACTOSAMINYLTRANSFERASE"/>
    <property type="match status" value="1"/>
</dbReference>